<dbReference type="OrthoDB" id="5984008at2759"/>
<dbReference type="Pfam" id="PF00060">
    <property type="entry name" value="Lig_chan"/>
    <property type="match status" value="1"/>
</dbReference>
<keyword evidence="3 12" id="KW-0812">Transmembrane</keyword>
<evidence type="ECO:0000256" key="9">
    <source>
        <dbReference type="ARBA" id="ARBA00023286"/>
    </source>
</evidence>
<comment type="caution">
    <text evidence="14">The sequence shown here is derived from an EMBL/GenBank/DDBJ whole genome shotgun (WGS) entry which is preliminary data.</text>
</comment>
<dbReference type="Gene3D" id="3.40.190.10">
    <property type="entry name" value="Periplasmic binding protein-like II"/>
    <property type="match status" value="2"/>
</dbReference>
<keyword evidence="9" id="KW-1071">Ligand-gated ion channel</keyword>
<evidence type="ECO:0000256" key="7">
    <source>
        <dbReference type="ARBA" id="ARBA00023170"/>
    </source>
</evidence>
<feature type="compositionally biased region" description="Low complexity" evidence="11">
    <location>
        <begin position="233"/>
        <end position="255"/>
    </location>
</feature>
<dbReference type="Proteomes" id="UP000886520">
    <property type="component" value="Chromosome 12"/>
</dbReference>
<dbReference type="Gene3D" id="1.10.287.70">
    <property type="match status" value="1"/>
</dbReference>
<evidence type="ECO:0000256" key="11">
    <source>
        <dbReference type="SAM" id="MobiDB-lite"/>
    </source>
</evidence>
<evidence type="ECO:0000256" key="12">
    <source>
        <dbReference type="SAM" id="Phobius"/>
    </source>
</evidence>
<evidence type="ECO:0000256" key="8">
    <source>
        <dbReference type="ARBA" id="ARBA00023180"/>
    </source>
</evidence>
<feature type="compositionally biased region" description="Pro residues" evidence="11">
    <location>
        <begin position="256"/>
        <end position="268"/>
    </location>
</feature>
<keyword evidence="4 12" id="KW-1133">Transmembrane helix</keyword>
<accession>A0A9D4UR90</accession>
<dbReference type="AlphaFoldDB" id="A0A9D4UR90"/>
<protein>
    <recommendedName>
        <fullName evidence="13">Ionotropic glutamate receptor C-terminal domain-containing protein</fullName>
    </recommendedName>
</protein>
<feature type="transmembrane region" description="Helical" evidence="12">
    <location>
        <begin position="164"/>
        <end position="187"/>
    </location>
</feature>
<evidence type="ECO:0000313" key="14">
    <source>
        <dbReference type="EMBL" id="KAI5072630.1"/>
    </source>
</evidence>
<evidence type="ECO:0000256" key="1">
    <source>
        <dbReference type="ARBA" id="ARBA00004141"/>
    </source>
</evidence>
<sequence>MLEPLSFRTLLPRELLSDDVVFMGTMLGGERAWGQGERVLKAFDVSAKCPNWLTSASLTSRGEARDNSSTLLVLVPWKRSFEQFVKFRPESCLLDGFSIQVFLQALRHMPQSPQYKFVLHGSGDETPSYDGMLDMLLNKKVDAVVADLTITAERSEKVAFTVPYLASSLVMITPFKYGSTGALWGFLKPFSGQLWITLLGCFAVTGAALYLLEGQNPDFARTSKNREGGSSHGGSSSTQGQATLPTNMAAANASPSPSPLSPSPPPTARLPAAEAPTPPSHDHNPNPLPLAVDTPIQDQASHKRRIMNAYWFTSLCLFQAQQESVRTHLGRIVTVTWLFVMLIFNSSYTASLASLLSAQKRYPTIDGFQALLRDKSISVGYQQGSFMKTYMDKLDLEGHTIKTFTSERDYAEALRAGNLNPNGVGAWLEELPYIQILLQTECDITQSSTEDDHLPSFGGFGFAFRKGNPLNDHVSKAILEMAEDGTLQILQNGWKIGDKKGRCSSNSEPTRLRLKSFGGLFSIVAAVYVACLIWHLMTKAIKSREGSCGPLIQALPCTQHGANIQRRGDLSLSRRSNRVHDESQNDQIS</sequence>
<feature type="transmembrane region" description="Helical" evidence="12">
    <location>
        <begin position="517"/>
        <end position="537"/>
    </location>
</feature>
<feature type="domain" description="Ionotropic glutamate receptor C-terminal" evidence="13">
    <location>
        <begin position="70"/>
        <end position="497"/>
    </location>
</feature>
<dbReference type="InterPro" id="IPR015683">
    <property type="entry name" value="Ionotropic_Glu_rcpt"/>
</dbReference>
<keyword evidence="7" id="KW-0675">Receptor</keyword>
<evidence type="ECO:0000256" key="2">
    <source>
        <dbReference type="ARBA" id="ARBA00022448"/>
    </source>
</evidence>
<comment type="subcellular location">
    <subcellularLocation>
        <location evidence="1">Membrane</location>
        <topology evidence="1">Multi-pass membrane protein</topology>
    </subcellularLocation>
</comment>
<feature type="region of interest" description="Disordered" evidence="11">
    <location>
        <begin position="221"/>
        <end position="293"/>
    </location>
</feature>
<keyword evidence="2" id="KW-0813">Transport</keyword>
<proteinExistence type="predicted"/>
<keyword evidence="8" id="KW-0325">Glycoprotein</keyword>
<dbReference type="SMART" id="SM00079">
    <property type="entry name" value="PBPe"/>
    <property type="match status" value="1"/>
</dbReference>
<keyword evidence="5" id="KW-0406">Ion transport</keyword>
<organism evidence="14 15">
    <name type="scientific">Adiantum capillus-veneris</name>
    <name type="common">Maidenhair fern</name>
    <dbReference type="NCBI Taxonomy" id="13818"/>
    <lineage>
        <taxon>Eukaryota</taxon>
        <taxon>Viridiplantae</taxon>
        <taxon>Streptophyta</taxon>
        <taxon>Embryophyta</taxon>
        <taxon>Tracheophyta</taxon>
        <taxon>Polypodiopsida</taxon>
        <taxon>Polypodiidae</taxon>
        <taxon>Polypodiales</taxon>
        <taxon>Pteridineae</taxon>
        <taxon>Pteridaceae</taxon>
        <taxon>Vittarioideae</taxon>
        <taxon>Adiantum</taxon>
    </lineage>
</organism>
<evidence type="ECO:0000313" key="15">
    <source>
        <dbReference type="Proteomes" id="UP000886520"/>
    </source>
</evidence>
<evidence type="ECO:0000256" key="3">
    <source>
        <dbReference type="ARBA" id="ARBA00022692"/>
    </source>
</evidence>
<dbReference type="InterPro" id="IPR001320">
    <property type="entry name" value="Iontro_rcpt_C"/>
</dbReference>
<dbReference type="InterPro" id="IPR019594">
    <property type="entry name" value="Glu/Gly-bd"/>
</dbReference>
<dbReference type="GO" id="GO:0015276">
    <property type="term" value="F:ligand-gated monoatomic ion channel activity"/>
    <property type="evidence" value="ECO:0007669"/>
    <property type="project" value="InterPro"/>
</dbReference>
<evidence type="ECO:0000256" key="6">
    <source>
        <dbReference type="ARBA" id="ARBA00023136"/>
    </source>
</evidence>
<feature type="transmembrane region" description="Helical" evidence="12">
    <location>
        <begin position="193"/>
        <end position="212"/>
    </location>
</feature>
<dbReference type="GO" id="GO:0016020">
    <property type="term" value="C:membrane"/>
    <property type="evidence" value="ECO:0007669"/>
    <property type="project" value="UniProtKB-SubCell"/>
</dbReference>
<keyword evidence="15" id="KW-1185">Reference proteome</keyword>
<name>A0A9D4UR90_ADICA</name>
<keyword evidence="10" id="KW-0407">Ion channel</keyword>
<reference evidence="14" key="1">
    <citation type="submission" date="2021-01" db="EMBL/GenBank/DDBJ databases">
        <title>Adiantum capillus-veneris genome.</title>
        <authorList>
            <person name="Fang Y."/>
            <person name="Liao Q."/>
        </authorList>
    </citation>
    <scope>NUCLEOTIDE SEQUENCE</scope>
    <source>
        <strain evidence="14">H3</strain>
        <tissue evidence="14">Leaf</tissue>
    </source>
</reference>
<evidence type="ECO:0000256" key="4">
    <source>
        <dbReference type="ARBA" id="ARBA00022989"/>
    </source>
</evidence>
<keyword evidence="6 12" id="KW-0472">Membrane</keyword>
<feature type="transmembrane region" description="Helical" evidence="12">
    <location>
        <begin position="332"/>
        <end position="356"/>
    </location>
</feature>
<dbReference type="PANTHER" id="PTHR18966">
    <property type="entry name" value="IONOTROPIC GLUTAMATE RECEPTOR"/>
    <property type="match status" value="1"/>
</dbReference>
<evidence type="ECO:0000259" key="13">
    <source>
        <dbReference type="SMART" id="SM00079"/>
    </source>
</evidence>
<dbReference type="Pfam" id="PF10613">
    <property type="entry name" value="Lig_chan-Glu_bd"/>
    <property type="match status" value="1"/>
</dbReference>
<dbReference type="EMBL" id="JABFUD020000012">
    <property type="protein sequence ID" value="KAI5072630.1"/>
    <property type="molecule type" value="Genomic_DNA"/>
</dbReference>
<evidence type="ECO:0000256" key="5">
    <source>
        <dbReference type="ARBA" id="ARBA00023065"/>
    </source>
</evidence>
<dbReference type="SUPFAM" id="SSF53850">
    <property type="entry name" value="Periplasmic binding protein-like II"/>
    <property type="match status" value="1"/>
</dbReference>
<gene>
    <name evidence="14" type="ORF">GOP47_0012736</name>
</gene>
<feature type="region of interest" description="Disordered" evidence="11">
    <location>
        <begin position="566"/>
        <end position="589"/>
    </location>
</feature>
<evidence type="ECO:0000256" key="10">
    <source>
        <dbReference type="ARBA" id="ARBA00023303"/>
    </source>
</evidence>